<evidence type="ECO:0008006" key="3">
    <source>
        <dbReference type="Google" id="ProtNLM"/>
    </source>
</evidence>
<evidence type="ECO:0000313" key="1">
    <source>
        <dbReference type="EMBL" id="QDP98241.1"/>
    </source>
</evidence>
<dbReference type="RefSeq" id="WP_143988182.1">
    <property type="nucleotide sequence ID" value="NZ_CP041692.1"/>
</dbReference>
<accession>A0A516Q4U5</accession>
<dbReference type="EMBL" id="CP041692">
    <property type="protein sequence ID" value="QDP98241.1"/>
    <property type="molecule type" value="Genomic_DNA"/>
</dbReference>
<dbReference type="KEGG" id="mik:FOE78_22125"/>
<sequence length="155" mass="16633">MTGAADQRLGIDPDLVEYIVVTTPDADRLTEVARALVAAVEHGAIQILDVVVILSEPGAALRRVVEIEDADLLPELVTMKRPFGTLLSDHDIELIGVSLEPDDTALLILVETRWAEPLSLAARRVGGRVAGGERVSHRRVAGALARMARDDALDS</sequence>
<proteinExistence type="predicted"/>
<dbReference type="OrthoDB" id="3786890at2"/>
<reference evidence="1 2" key="1">
    <citation type="submission" date="2019-07" db="EMBL/GenBank/DDBJ databases">
        <title>Microlunatus dokdonensis sp. nov. isolated from the rhizospheric soil of the wild plant Elymus tsukushiensis.</title>
        <authorList>
            <person name="Ghim S.-Y."/>
            <person name="Hwang Y.-J."/>
            <person name="Son J.-S."/>
            <person name="Shin J.-H."/>
        </authorList>
    </citation>
    <scope>NUCLEOTIDE SEQUENCE [LARGE SCALE GENOMIC DNA]</scope>
    <source>
        <strain evidence="1 2">KUDC0627</strain>
    </source>
</reference>
<protein>
    <recommendedName>
        <fullName evidence="3">DUF1269 domain-containing protein</fullName>
    </recommendedName>
</protein>
<dbReference type="Proteomes" id="UP000319263">
    <property type="component" value="Chromosome"/>
</dbReference>
<name>A0A516Q4U5_9ACTN</name>
<keyword evidence="2" id="KW-1185">Reference proteome</keyword>
<organism evidence="1 2">
    <name type="scientific">Microlunatus elymi</name>
    <dbReference type="NCBI Taxonomy" id="2596828"/>
    <lineage>
        <taxon>Bacteria</taxon>
        <taxon>Bacillati</taxon>
        <taxon>Actinomycetota</taxon>
        <taxon>Actinomycetes</taxon>
        <taxon>Propionibacteriales</taxon>
        <taxon>Propionibacteriaceae</taxon>
        <taxon>Microlunatus</taxon>
    </lineage>
</organism>
<evidence type="ECO:0000313" key="2">
    <source>
        <dbReference type="Proteomes" id="UP000319263"/>
    </source>
</evidence>
<gene>
    <name evidence="1" type="ORF">FOE78_22125</name>
</gene>
<dbReference type="AlphaFoldDB" id="A0A516Q4U5"/>